<evidence type="ECO:0000256" key="4">
    <source>
        <dbReference type="ARBA" id="ARBA00022737"/>
    </source>
</evidence>
<evidence type="ECO:0000256" key="2">
    <source>
        <dbReference type="ARBA" id="ARBA00022475"/>
    </source>
</evidence>
<evidence type="ECO:0000256" key="11">
    <source>
        <dbReference type="SAM" id="Phobius"/>
    </source>
</evidence>
<dbReference type="RefSeq" id="WP_212007384.1">
    <property type="nucleotide sequence ID" value="NZ_JAAFYZ010000005.1"/>
</dbReference>
<dbReference type="EMBL" id="JAAFYZ010000005">
    <property type="protein sequence ID" value="MBS2545726.1"/>
    <property type="molecule type" value="Genomic_DNA"/>
</dbReference>
<dbReference type="Gene3D" id="3.40.50.300">
    <property type="entry name" value="P-loop containing nucleotide triphosphate hydrolases"/>
    <property type="match status" value="4"/>
</dbReference>
<comment type="subcellular location">
    <subcellularLocation>
        <location evidence="1">Cell membrane</location>
        <topology evidence="1">Multi-pass membrane protein</topology>
    </subcellularLocation>
</comment>
<keyword evidence="7 11" id="KW-1133">Transmembrane helix</keyword>
<evidence type="ECO:0000256" key="1">
    <source>
        <dbReference type="ARBA" id="ARBA00004651"/>
    </source>
</evidence>
<feature type="binding site" evidence="9">
    <location>
        <begin position="854"/>
        <end position="861"/>
    </location>
    <ligand>
        <name>ATP</name>
        <dbReference type="ChEBI" id="CHEBI:30616"/>
    </ligand>
</feature>
<dbReference type="InterPro" id="IPR023837">
    <property type="entry name" value="EccCb-like_Actinobacteria"/>
</dbReference>
<dbReference type="SMART" id="SM00382">
    <property type="entry name" value="AAA"/>
    <property type="match status" value="3"/>
</dbReference>
<evidence type="ECO:0000313" key="14">
    <source>
        <dbReference type="Proteomes" id="UP000730482"/>
    </source>
</evidence>
<dbReference type="InterPro" id="IPR027417">
    <property type="entry name" value="P-loop_NTPase"/>
</dbReference>
<organism evidence="13 14">
    <name type="scientific">Catenulispora pinistramenti</name>
    <dbReference type="NCBI Taxonomy" id="2705254"/>
    <lineage>
        <taxon>Bacteria</taxon>
        <taxon>Bacillati</taxon>
        <taxon>Actinomycetota</taxon>
        <taxon>Actinomycetes</taxon>
        <taxon>Catenulisporales</taxon>
        <taxon>Catenulisporaceae</taxon>
        <taxon>Catenulispora</taxon>
    </lineage>
</organism>
<evidence type="ECO:0000313" key="13">
    <source>
        <dbReference type="EMBL" id="MBS2545726.1"/>
    </source>
</evidence>
<keyword evidence="14" id="KW-1185">Reference proteome</keyword>
<dbReference type="PANTHER" id="PTHR22683:SF1">
    <property type="entry name" value="TYPE VII SECRETION SYSTEM PROTEIN ESSC"/>
    <property type="match status" value="1"/>
</dbReference>
<dbReference type="InterPro" id="IPR003593">
    <property type="entry name" value="AAA+_ATPase"/>
</dbReference>
<keyword evidence="6 9" id="KW-0067">ATP-binding</keyword>
<feature type="domain" description="FtsK" evidence="12">
    <location>
        <begin position="1120"/>
        <end position="1301"/>
    </location>
</feature>
<keyword evidence="2" id="KW-1003">Cell membrane</keyword>
<evidence type="ECO:0000256" key="7">
    <source>
        <dbReference type="ARBA" id="ARBA00022989"/>
    </source>
</evidence>
<feature type="transmembrane region" description="Helical" evidence="11">
    <location>
        <begin position="20"/>
        <end position="38"/>
    </location>
</feature>
<feature type="domain" description="FtsK" evidence="12">
    <location>
        <begin position="475"/>
        <end position="675"/>
    </location>
</feature>
<dbReference type="InterPro" id="IPR002543">
    <property type="entry name" value="FtsK_dom"/>
</dbReference>
<feature type="domain" description="FtsK" evidence="12">
    <location>
        <begin position="836"/>
        <end position="1027"/>
    </location>
</feature>
<dbReference type="PROSITE" id="PS50901">
    <property type="entry name" value="FTSK"/>
    <property type="match status" value="3"/>
</dbReference>
<protein>
    <submittedName>
        <fullName evidence="13">Type VII secretion protein EccCa</fullName>
    </submittedName>
</protein>
<evidence type="ECO:0000259" key="12">
    <source>
        <dbReference type="PROSITE" id="PS50901"/>
    </source>
</evidence>
<dbReference type="Proteomes" id="UP000730482">
    <property type="component" value="Unassembled WGS sequence"/>
</dbReference>
<evidence type="ECO:0000256" key="8">
    <source>
        <dbReference type="ARBA" id="ARBA00023136"/>
    </source>
</evidence>
<evidence type="ECO:0000256" key="5">
    <source>
        <dbReference type="ARBA" id="ARBA00022741"/>
    </source>
</evidence>
<dbReference type="InterPro" id="IPR050206">
    <property type="entry name" value="FtsK/SpoIIIE/SftA"/>
</dbReference>
<dbReference type="PANTHER" id="PTHR22683">
    <property type="entry name" value="SPORULATION PROTEIN RELATED"/>
    <property type="match status" value="1"/>
</dbReference>
<evidence type="ECO:0000256" key="9">
    <source>
        <dbReference type="PROSITE-ProRule" id="PRU00289"/>
    </source>
</evidence>
<feature type="region of interest" description="Disordered" evidence="10">
    <location>
        <begin position="741"/>
        <end position="763"/>
    </location>
</feature>
<dbReference type="Pfam" id="PF01580">
    <property type="entry name" value="FtsK_SpoIIIE"/>
    <property type="match status" value="3"/>
</dbReference>
<dbReference type="NCBIfam" id="TIGR03924">
    <property type="entry name" value="T7SS_EccC_a"/>
    <property type="match status" value="1"/>
</dbReference>
<feature type="region of interest" description="Disordered" evidence="10">
    <location>
        <begin position="346"/>
        <end position="372"/>
    </location>
</feature>
<evidence type="ECO:0000256" key="6">
    <source>
        <dbReference type="ARBA" id="ARBA00022840"/>
    </source>
</evidence>
<keyword evidence="8 11" id="KW-0472">Membrane</keyword>
<reference evidence="13 14" key="1">
    <citation type="submission" date="2020-02" db="EMBL/GenBank/DDBJ databases">
        <title>Acidophilic actinobacteria isolated from forest soil.</title>
        <authorList>
            <person name="Golinska P."/>
        </authorList>
    </citation>
    <scope>NUCLEOTIDE SEQUENCE [LARGE SCALE GENOMIC DNA]</scope>
    <source>
        <strain evidence="13 14">NL8</strain>
    </source>
</reference>
<dbReference type="NCBIfam" id="TIGR03925">
    <property type="entry name" value="T7SS_EccC_b"/>
    <property type="match status" value="1"/>
</dbReference>
<proteinExistence type="predicted"/>
<gene>
    <name evidence="13" type="primary">eccCa</name>
    <name evidence="13" type="ORF">KGQ19_02470</name>
</gene>
<keyword evidence="4" id="KW-0677">Repeat</keyword>
<dbReference type="InterPro" id="IPR023836">
    <property type="entry name" value="EccCa-like_Actinobacteria"/>
</dbReference>
<sequence>MSLQEPPTVPDPAGMSMGSALTMLPMAAGSGAMAMMFLQPGAKPVNYLSGGLMGVSSLGMVVAQLGRGGGASKKKLKAERRDYLRHLGQMRRQVRKKIGAQRSALIWRHPDPEGLWSVAMSSRRWERTTGDDDFAEIRIATGLQALSARVVPPQSRVVEDLEPLCVGALRRFVRAYNTVADVPMALHLRGFARVSLSGSPADVDGLVRSMLLQLAVFHSPDDVRIAVCAGGPARERWRWTRWLPHALHPQERDAAGQVRMMSDSLTEVERLLGGEDFRDRPGFEPGAQPSAREPFTVIVLDDVTVPADHRAIQYGYRNTVLIDVSGALGRVTDPATLRLRAGTAAGTADGAGAKPVRDSGQKQAAESAAGNGYQATDVGAPVLFTVVADRTGHDVQTAIGRPDTVSPARAEATAKVLAPYRTSAASVSGGPAEVDIELTGLLGIPDAAAHDPLAYWQRRSPRARLRVPIGVTEAGVPVELDIKESAQGGMGPHGMLIGATGSGKSELLRTIVLSMALAHSSETLNFVLVDFKGGATFLGLDELPHVSAVITNLADELPLVNRMRDALHGELVRRQELLRSAGNYSSVLDYERARAAGADLAPLPSLFLIVDEFSELLAANREFLELFVVIGRLGRSLGVHLLLAAQRLDEGRIHQVEGHLSYRIGLRTFSVAESRGVLGVGDAYELPASPGHGFLRFATDPLTRFRGAYVSAPYVPAELELAQEITEHYIVPYDTVYVAPRGPAAAPEPQDGQGEEPAPSAQPNQETLLTVLAHRMSGAGPEAHRIWLPPLGVAPTLDGLLPERCAAGALGHYDPTAVAELTVPVGIVDRPFEQRHDPLTADLSEAKGHVAVVGGPRSGKSALIRTLICALAACSSPANVQFYCLDFGGGTLASLAGLPHMGSVSGRLDADRVARTLAEMSGLIAARERVFAEAGIDSMATYRKRRANGDFPQDPFGDVFLVIDGWFTLHQDFEHLEPTVQEIAARGLSFGIHLVVGAARWTEVRPWLRDLLGTRFELRLGDPQESEINGRAAADVPTVAGRGLTEDRMHFLTALPRADGRPSAEDVGEGTRAFVEGIAAGWSGPAAPRVRMLPEMLPAAALPAPDGDLRFALGLDEALLEPVYHDFEQNPHLLVFGDTETGKTNTLRLVIQAIAARYRPKEARVLLADSRRDLFDAIPTAQQLSYAVTGAKLAELVAEIKPSLERRVPDADIDPVRLRQRDWWTGPRLFVVVDDYELMVGPTGSPLAGLLELLPQGVEIGLHLVIARSSAGGARGMTDPVLRRIWDLGASGVLLSTSRDEGTFLGEAVPRRLPPGRAQIVGRRHKPILVQTGFCAEPERELR</sequence>
<evidence type="ECO:0000256" key="10">
    <source>
        <dbReference type="SAM" id="MobiDB-lite"/>
    </source>
</evidence>
<feature type="transmembrane region" description="Helical" evidence="11">
    <location>
        <begin position="45"/>
        <end position="66"/>
    </location>
</feature>
<feature type="binding site" evidence="9">
    <location>
        <begin position="1137"/>
        <end position="1144"/>
    </location>
    <ligand>
        <name>ATP</name>
        <dbReference type="ChEBI" id="CHEBI:30616"/>
    </ligand>
</feature>
<feature type="binding site" evidence="9">
    <location>
        <begin position="498"/>
        <end position="505"/>
    </location>
    <ligand>
        <name>ATP</name>
        <dbReference type="ChEBI" id="CHEBI:30616"/>
    </ligand>
</feature>
<keyword evidence="5 9" id="KW-0547">Nucleotide-binding</keyword>
<name>A0ABS5KJY5_9ACTN</name>
<accession>A0ABS5KJY5</accession>
<evidence type="ECO:0000256" key="3">
    <source>
        <dbReference type="ARBA" id="ARBA00022692"/>
    </source>
</evidence>
<keyword evidence="3 11" id="KW-0812">Transmembrane</keyword>
<comment type="caution">
    <text evidence="13">The sequence shown here is derived from an EMBL/GenBank/DDBJ whole genome shotgun (WGS) entry which is preliminary data.</text>
</comment>
<dbReference type="SUPFAM" id="SSF52540">
    <property type="entry name" value="P-loop containing nucleoside triphosphate hydrolases"/>
    <property type="match status" value="3"/>
</dbReference>